<keyword evidence="1" id="KW-0472">Membrane</keyword>
<comment type="caution">
    <text evidence="2">The sequence shown here is derived from an EMBL/GenBank/DDBJ whole genome shotgun (WGS) entry which is preliminary data.</text>
</comment>
<proteinExistence type="predicted"/>
<sequence>MVAQVTPEVWRKLVRAYFAVVVPVLAIGAAVGVVGPQRLAFPFVILFGLLVQVAARFFVRRYLLRQARLA</sequence>
<dbReference type="RefSeq" id="WP_070747195.1">
    <property type="nucleotide sequence ID" value="NZ_MDZA01000445.1"/>
</dbReference>
<dbReference type="Proteomes" id="UP000177506">
    <property type="component" value="Unassembled WGS sequence"/>
</dbReference>
<keyword evidence="1" id="KW-0812">Transmembrane</keyword>
<keyword evidence="1" id="KW-1133">Transmembrane helix</keyword>
<evidence type="ECO:0000313" key="2">
    <source>
        <dbReference type="EMBL" id="OGX81603.1"/>
    </source>
</evidence>
<dbReference type="EMBL" id="MDZA01000445">
    <property type="protein sequence ID" value="OGX81603.1"/>
    <property type="molecule type" value="Genomic_DNA"/>
</dbReference>
<accession>A0A1G1SSL3</accession>
<gene>
    <name evidence="2" type="ORF">BEN49_15275</name>
</gene>
<protein>
    <submittedName>
        <fullName evidence="2">Uncharacterized protein</fullName>
    </submittedName>
</protein>
<feature type="transmembrane region" description="Helical" evidence="1">
    <location>
        <begin position="40"/>
        <end position="59"/>
    </location>
</feature>
<feature type="transmembrane region" description="Helical" evidence="1">
    <location>
        <begin position="16"/>
        <end position="34"/>
    </location>
</feature>
<reference evidence="2 3" key="1">
    <citation type="submission" date="2016-08" db="EMBL/GenBank/DDBJ databases">
        <title>Hymenobacter coccineus sp. nov., Hymenobacter lapidarius sp. nov. and Hymenobacter glacialis sp. nov., isolated from Antarctic soil.</title>
        <authorList>
            <person name="Sedlacek I."/>
            <person name="Kralova S."/>
            <person name="Kyrova K."/>
            <person name="Maslanova I."/>
            <person name="Stankova E."/>
            <person name="Vrbovska V."/>
            <person name="Nemec M."/>
            <person name="Bartak M."/>
            <person name="Svec P."/>
            <person name="Busse H.-J."/>
            <person name="Pantucek R."/>
        </authorList>
    </citation>
    <scope>NUCLEOTIDE SEQUENCE [LARGE SCALE GENOMIC DNA]</scope>
    <source>
        <strain evidence="2 3">CCM 8649</strain>
    </source>
</reference>
<dbReference type="AlphaFoldDB" id="A0A1G1SSL3"/>
<organism evidence="2 3">
    <name type="scientific">Hymenobacter coccineus</name>
    <dbReference type="NCBI Taxonomy" id="1908235"/>
    <lineage>
        <taxon>Bacteria</taxon>
        <taxon>Pseudomonadati</taxon>
        <taxon>Bacteroidota</taxon>
        <taxon>Cytophagia</taxon>
        <taxon>Cytophagales</taxon>
        <taxon>Hymenobacteraceae</taxon>
        <taxon>Hymenobacter</taxon>
    </lineage>
</organism>
<name>A0A1G1SSL3_9BACT</name>
<evidence type="ECO:0000256" key="1">
    <source>
        <dbReference type="SAM" id="Phobius"/>
    </source>
</evidence>
<evidence type="ECO:0000313" key="3">
    <source>
        <dbReference type="Proteomes" id="UP000177506"/>
    </source>
</evidence>
<keyword evidence="3" id="KW-1185">Reference proteome</keyword>